<name>A0A6S6WAR9_9PLEO</name>
<accession>A0A6S6WAR9</accession>
<proteinExistence type="predicted"/>
<evidence type="ECO:0000313" key="3">
    <source>
        <dbReference type="EMBL" id="CAE7202088.1"/>
    </source>
</evidence>
<gene>
    <name evidence="3" type="ORF">PTTW11_08973</name>
</gene>
<protein>
    <submittedName>
        <fullName evidence="3">CorA</fullName>
    </submittedName>
</protein>
<organism evidence="3 4">
    <name type="scientific">Pyrenophora teres f. teres</name>
    <dbReference type="NCBI Taxonomy" id="97479"/>
    <lineage>
        <taxon>Eukaryota</taxon>
        <taxon>Fungi</taxon>
        <taxon>Dikarya</taxon>
        <taxon>Ascomycota</taxon>
        <taxon>Pezizomycotina</taxon>
        <taxon>Dothideomycetes</taxon>
        <taxon>Pleosporomycetidae</taxon>
        <taxon>Pleosporales</taxon>
        <taxon>Pleosporineae</taxon>
        <taxon>Pleosporaceae</taxon>
        <taxon>Pyrenophora</taxon>
    </lineage>
</organism>
<evidence type="ECO:0000256" key="1">
    <source>
        <dbReference type="SAM" id="MobiDB-lite"/>
    </source>
</evidence>
<feature type="transmembrane region" description="Helical" evidence="2">
    <location>
        <begin position="522"/>
        <end position="542"/>
    </location>
</feature>
<keyword evidence="2" id="KW-0472">Membrane</keyword>
<feature type="compositionally biased region" description="Polar residues" evidence="1">
    <location>
        <begin position="38"/>
        <end position="47"/>
    </location>
</feature>
<feature type="transmembrane region" description="Helical" evidence="2">
    <location>
        <begin position="491"/>
        <end position="510"/>
    </location>
</feature>
<keyword evidence="2" id="KW-0812">Transmembrane</keyword>
<dbReference type="Gene3D" id="1.20.58.340">
    <property type="entry name" value="Magnesium transport protein CorA, transmembrane region"/>
    <property type="match status" value="1"/>
</dbReference>
<feature type="compositionally biased region" description="Basic and acidic residues" evidence="1">
    <location>
        <begin position="23"/>
        <end position="36"/>
    </location>
</feature>
<reference evidence="3" key="1">
    <citation type="submission" date="2021-02" db="EMBL/GenBank/DDBJ databases">
        <authorList>
            <person name="Syme A R."/>
            <person name="Syme A R."/>
            <person name="Moolhuijzen P."/>
        </authorList>
    </citation>
    <scope>NUCLEOTIDE SEQUENCE</scope>
    <source>
        <strain evidence="3">W1-1</strain>
    </source>
</reference>
<dbReference type="AlphaFoldDB" id="A0A6S6WAR9"/>
<feature type="region of interest" description="Disordered" evidence="1">
    <location>
        <begin position="1"/>
        <end position="61"/>
    </location>
</feature>
<dbReference type="Proteomes" id="UP000472372">
    <property type="component" value="Chromosome 8"/>
</dbReference>
<dbReference type="EMBL" id="HG992984">
    <property type="protein sequence ID" value="CAE7202088.1"/>
    <property type="molecule type" value="Genomic_DNA"/>
</dbReference>
<evidence type="ECO:0000313" key="4">
    <source>
        <dbReference type="Proteomes" id="UP000472372"/>
    </source>
</evidence>
<keyword evidence="2" id="KW-1133">Transmembrane helix</keyword>
<feature type="compositionally biased region" description="Basic and acidic residues" evidence="1">
    <location>
        <begin position="49"/>
        <end position="58"/>
    </location>
</feature>
<sequence>MSQTGIALNPMGGGGSNSFARGPDAEAAKIDRRPARDGSSTQVSSSDGLRGDQGRQQDKPIGSWLCAEGEYRRYIEALSTSNPGLKSADPNNAKWPLENGRAQVVLLDAPATAPTPKPTNNYVGFTKTKFGNLDDLQKHFQYAKKNENHNRRRIYIMEGLAPDYIAQVGGHFFMDPTFFQRQERTCPWSNDFTPMSDALPQPSLLDPEKAFHLQYCELRTFNKALEPNKYYFCQRTRRHIGMTASRKREKTTVGILRRKVAWWSRKTDNGGWDVVILCDPQLVNLQPTPKPIDDDQTEFTNSPFQDGYVDFVPPVPYHQIATIKPHPHTSMLVDILHYYEQHSDLFSHDEWKSPETSAVFLKKIVAAHYLQLVDYIKVMLPSLELRLTTAWVQEQDQWKSLQTTSRRCGNYRDDIEDILLSLGYPLDDQMSCFAKKSTVGWKDCEKDFQYAYFRLKILKQRADNLMQSMTGLASIAGNHQNLEEAKRVKRLNLLALFFIPLAYTSSLFSMQDTYAPNQKHFWVYWVSALGVAVFTAAVMWGLDKSLDDEAQWTWDLLGKAKFWGKDKVDPGAGERKPTGLFDQRP</sequence>
<evidence type="ECO:0000256" key="2">
    <source>
        <dbReference type="SAM" id="Phobius"/>
    </source>
</evidence>